<keyword evidence="5" id="KW-0249">Electron transport</keyword>
<comment type="cofactor">
    <cofactor evidence="8">
        <name>[2Fe-2S] cluster</name>
        <dbReference type="ChEBI" id="CHEBI:190135"/>
    </cofactor>
</comment>
<dbReference type="InterPro" id="IPR012675">
    <property type="entry name" value="Beta-grasp_dom_sf"/>
</dbReference>
<keyword evidence="3" id="KW-0001">2Fe-2S</keyword>
<dbReference type="SUPFAM" id="SSF54292">
    <property type="entry name" value="2Fe-2S ferredoxin-like"/>
    <property type="match status" value="1"/>
</dbReference>
<sequence length="174" mass="19142">MSATEQKEKTWEVTFELHGEETTVLMRPDDTILQAAELAGLRAPYDCRRGNCLTCAGRFKAASSYNLVTTLRQEAGGAVTLDSDTFLCDEAKDEGFFLSCCSYPVGPGLRVELGVQKEAWQIQYCDRLRDEATRAAALEAVAQVQRGYSERNPDKFVADLERQFEGEGGVDGAA</sequence>
<name>A0A836CQ20_9STRA</name>
<accession>A0A836CQ20</accession>
<evidence type="ECO:0000256" key="4">
    <source>
        <dbReference type="ARBA" id="ARBA00022723"/>
    </source>
</evidence>
<comment type="similarity">
    <text evidence="1">Belongs to the 2Fe2S plant-type ferredoxin family.</text>
</comment>
<dbReference type="AlphaFoldDB" id="A0A836CQ20"/>
<dbReference type="Gene3D" id="3.10.20.30">
    <property type="match status" value="1"/>
</dbReference>
<dbReference type="Proteomes" id="UP000664859">
    <property type="component" value="Unassembled WGS sequence"/>
</dbReference>
<gene>
    <name evidence="10" type="ORF">JKP88DRAFT_285151</name>
</gene>
<evidence type="ECO:0000256" key="8">
    <source>
        <dbReference type="ARBA" id="ARBA00034078"/>
    </source>
</evidence>
<evidence type="ECO:0000256" key="7">
    <source>
        <dbReference type="ARBA" id="ARBA00023014"/>
    </source>
</evidence>
<feature type="domain" description="2Fe-2S ferredoxin-type" evidence="9">
    <location>
        <begin position="11"/>
        <end position="117"/>
    </location>
</feature>
<protein>
    <submittedName>
        <fullName evidence="10">2Fe-2S ferredoxin-type domain-containing protein</fullName>
    </submittedName>
</protein>
<comment type="caution">
    <text evidence="10">The sequence shown here is derived from an EMBL/GenBank/DDBJ whole genome shotgun (WGS) entry which is preliminary data.</text>
</comment>
<keyword evidence="4" id="KW-0479">Metal-binding</keyword>
<proteinExistence type="inferred from homology"/>
<dbReference type="InterPro" id="IPR001041">
    <property type="entry name" value="2Fe-2S_ferredoxin-type"/>
</dbReference>
<dbReference type="PANTHER" id="PTHR43112:SF3">
    <property type="entry name" value="FERREDOXIN-2, CHLOROPLASTIC"/>
    <property type="match status" value="1"/>
</dbReference>
<dbReference type="EMBL" id="JAFCMP010000019">
    <property type="protein sequence ID" value="KAG5191486.1"/>
    <property type="molecule type" value="Genomic_DNA"/>
</dbReference>
<keyword evidence="2" id="KW-0813">Transport</keyword>
<evidence type="ECO:0000256" key="2">
    <source>
        <dbReference type="ARBA" id="ARBA00022448"/>
    </source>
</evidence>
<dbReference type="InterPro" id="IPR036010">
    <property type="entry name" value="2Fe-2S_ferredoxin-like_sf"/>
</dbReference>
<dbReference type="CDD" id="cd00207">
    <property type="entry name" value="fer2"/>
    <property type="match status" value="1"/>
</dbReference>
<keyword evidence="7" id="KW-0411">Iron-sulfur</keyword>
<dbReference type="OrthoDB" id="200774at2759"/>
<evidence type="ECO:0000256" key="1">
    <source>
        <dbReference type="ARBA" id="ARBA00007874"/>
    </source>
</evidence>
<evidence type="ECO:0000256" key="5">
    <source>
        <dbReference type="ARBA" id="ARBA00022982"/>
    </source>
</evidence>
<evidence type="ECO:0000313" key="10">
    <source>
        <dbReference type="EMBL" id="KAG5191486.1"/>
    </source>
</evidence>
<dbReference type="PROSITE" id="PS51085">
    <property type="entry name" value="2FE2S_FER_2"/>
    <property type="match status" value="1"/>
</dbReference>
<dbReference type="GO" id="GO:0046872">
    <property type="term" value="F:metal ion binding"/>
    <property type="evidence" value="ECO:0007669"/>
    <property type="project" value="UniProtKB-KW"/>
</dbReference>
<evidence type="ECO:0000256" key="3">
    <source>
        <dbReference type="ARBA" id="ARBA00022714"/>
    </source>
</evidence>
<keyword evidence="6" id="KW-0408">Iron</keyword>
<evidence type="ECO:0000313" key="11">
    <source>
        <dbReference type="Proteomes" id="UP000664859"/>
    </source>
</evidence>
<organism evidence="10 11">
    <name type="scientific">Tribonema minus</name>
    <dbReference type="NCBI Taxonomy" id="303371"/>
    <lineage>
        <taxon>Eukaryota</taxon>
        <taxon>Sar</taxon>
        <taxon>Stramenopiles</taxon>
        <taxon>Ochrophyta</taxon>
        <taxon>PX clade</taxon>
        <taxon>Xanthophyceae</taxon>
        <taxon>Tribonematales</taxon>
        <taxon>Tribonemataceae</taxon>
        <taxon>Tribonema</taxon>
    </lineage>
</organism>
<evidence type="ECO:0000256" key="6">
    <source>
        <dbReference type="ARBA" id="ARBA00023004"/>
    </source>
</evidence>
<evidence type="ECO:0000259" key="9">
    <source>
        <dbReference type="PROSITE" id="PS51085"/>
    </source>
</evidence>
<dbReference type="PANTHER" id="PTHR43112">
    <property type="entry name" value="FERREDOXIN"/>
    <property type="match status" value="1"/>
</dbReference>
<reference evidence="10" key="1">
    <citation type="submission" date="2021-02" db="EMBL/GenBank/DDBJ databases">
        <title>First Annotated Genome of the Yellow-green Alga Tribonema minus.</title>
        <authorList>
            <person name="Mahan K.M."/>
        </authorList>
    </citation>
    <scope>NUCLEOTIDE SEQUENCE</scope>
    <source>
        <strain evidence="10">UTEX B ZZ1240</strain>
    </source>
</reference>
<keyword evidence="11" id="KW-1185">Reference proteome</keyword>
<dbReference type="Pfam" id="PF00111">
    <property type="entry name" value="Fer2"/>
    <property type="match status" value="1"/>
</dbReference>
<dbReference type="GO" id="GO:0051537">
    <property type="term" value="F:2 iron, 2 sulfur cluster binding"/>
    <property type="evidence" value="ECO:0007669"/>
    <property type="project" value="UniProtKB-KW"/>
</dbReference>